<keyword evidence="4" id="KW-1185">Reference proteome</keyword>
<gene>
    <name evidence="3" type="ORF">ACH5RR_010439</name>
</gene>
<feature type="region of interest" description="Disordered" evidence="2">
    <location>
        <begin position="18"/>
        <end position="156"/>
    </location>
</feature>
<dbReference type="PANTHER" id="PTHR46776">
    <property type="entry name" value="CYCLIN-DEPENDENT KINASE INHIBITOR 4-RELATED"/>
    <property type="match status" value="1"/>
</dbReference>
<keyword evidence="1" id="KW-0131">Cell cycle</keyword>
<evidence type="ECO:0000313" key="3">
    <source>
        <dbReference type="EMBL" id="KAL3531117.1"/>
    </source>
</evidence>
<evidence type="ECO:0000313" key="4">
    <source>
        <dbReference type="Proteomes" id="UP001630127"/>
    </source>
</evidence>
<feature type="compositionally biased region" description="Polar residues" evidence="2">
    <location>
        <begin position="76"/>
        <end position="90"/>
    </location>
</feature>
<protein>
    <recommendedName>
        <fullName evidence="5">Cyclin-dependent kinase inhibitor</fullName>
    </recommendedName>
</protein>
<dbReference type="AlphaFoldDB" id="A0ABD3AIY3"/>
<sequence>MEVSQGVRTRAKTLALQRLQSSSAAAAAAPTVSHVSDSSCYLQLRSRRLQKPSLLKPQSQQKPSSKKESLQPESQTKPNPSRSRATDSVHSGSAGSGPNNPSKNDENRVAEDLGVEASFGENNLDFEPRERSTRESTPCSLIRDVDVPTPGSSTRQTTVNAINRRTRSAILGDIPSTTEIEEFFARAEQQQRQQFIENIAFEDREIERETGNRKFFKYIKKPEVSVGVAVKEVSQSNLGVRTRAKTLTLQQQLNSNSVNCLRLLRLSPTPYTAASEALAFKATSPETHSELPTRIGNKT</sequence>
<accession>A0ABD3AIY3</accession>
<dbReference type="InterPro" id="IPR044275">
    <property type="entry name" value="KRP"/>
</dbReference>
<comment type="caution">
    <text evidence="3">The sequence shown here is derived from an EMBL/GenBank/DDBJ whole genome shotgun (WGS) entry which is preliminary data.</text>
</comment>
<feature type="compositionally biased region" description="Low complexity" evidence="2">
    <location>
        <begin position="51"/>
        <end position="63"/>
    </location>
</feature>
<evidence type="ECO:0000256" key="2">
    <source>
        <dbReference type="SAM" id="MobiDB-lite"/>
    </source>
</evidence>
<organism evidence="3 4">
    <name type="scientific">Cinchona calisaya</name>
    <dbReference type="NCBI Taxonomy" id="153742"/>
    <lineage>
        <taxon>Eukaryota</taxon>
        <taxon>Viridiplantae</taxon>
        <taxon>Streptophyta</taxon>
        <taxon>Embryophyta</taxon>
        <taxon>Tracheophyta</taxon>
        <taxon>Spermatophyta</taxon>
        <taxon>Magnoliopsida</taxon>
        <taxon>eudicotyledons</taxon>
        <taxon>Gunneridae</taxon>
        <taxon>Pentapetalae</taxon>
        <taxon>asterids</taxon>
        <taxon>lamiids</taxon>
        <taxon>Gentianales</taxon>
        <taxon>Rubiaceae</taxon>
        <taxon>Cinchonoideae</taxon>
        <taxon>Cinchoneae</taxon>
        <taxon>Cinchona</taxon>
    </lineage>
</organism>
<feature type="compositionally biased region" description="Low complexity" evidence="2">
    <location>
        <begin position="91"/>
        <end position="102"/>
    </location>
</feature>
<dbReference type="EMBL" id="JBJUIK010000004">
    <property type="protein sequence ID" value="KAL3531117.1"/>
    <property type="molecule type" value="Genomic_DNA"/>
</dbReference>
<evidence type="ECO:0008006" key="5">
    <source>
        <dbReference type="Google" id="ProtNLM"/>
    </source>
</evidence>
<evidence type="ECO:0000256" key="1">
    <source>
        <dbReference type="ARBA" id="ARBA00023306"/>
    </source>
</evidence>
<name>A0ABD3AIY3_9GENT</name>
<proteinExistence type="predicted"/>
<dbReference type="Proteomes" id="UP001630127">
    <property type="component" value="Unassembled WGS sequence"/>
</dbReference>
<reference evidence="3 4" key="1">
    <citation type="submission" date="2024-11" db="EMBL/GenBank/DDBJ databases">
        <title>A near-complete genome assembly of Cinchona calisaya.</title>
        <authorList>
            <person name="Lian D.C."/>
            <person name="Zhao X.W."/>
            <person name="Wei L."/>
        </authorList>
    </citation>
    <scope>NUCLEOTIDE SEQUENCE [LARGE SCALE GENOMIC DNA]</scope>
    <source>
        <tissue evidence="3">Nenye</tissue>
    </source>
</reference>